<organism evidence="2 3">
    <name type="scientific">Tieghemostelium lacteum</name>
    <name type="common">Slime mold</name>
    <name type="synonym">Dictyostelium lacteum</name>
    <dbReference type="NCBI Taxonomy" id="361077"/>
    <lineage>
        <taxon>Eukaryota</taxon>
        <taxon>Amoebozoa</taxon>
        <taxon>Evosea</taxon>
        <taxon>Eumycetozoa</taxon>
        <taxon>Dictyostelia</taxon>
        <taxon>Dictyosteliales</taxon>
        <taxon>Raperosteliaceae</taxon>
        <taxon>Tieghemostelium</taxon>
    </lineage>
</organism>
<comment type="caution">
    <text evidence="2">The sequence shown here is derived from an EMBL/GenBank/DDBJ whole genome shotgun (WGS) entry which is preliminary data.</text>
</comment>
<dbReference type="OrthoDB" id="2161881at2759"/>
<dbReference type="InterPro" id="IPR039991">
    <property type="entry name" value="SHOC1"/>
</dbReference>
<accession>A0A151Z6U4</accession>
<keyword evidence="3" id="KW-1185">Reference proteome</keyword>
<dbReference type="PANTHER" id="PTHR35668:SF1">
    <property type="entry name" value="PROTEIN SHORTAGE IN CHIASMATA 1 ORTHOLOG"/>
    <property type="match status" value="1"/>
</dbReference>
<name>A0A151Z6U4_TIELA</name>
<feature type="region of interest" description="Disordered" evidence="1">
    <location>
        <begin position="1022"/>
        <end position="1042"/>
    </location>
</feature>
<dbReference type="EMBL" id="LODT01000039">
    <property type="protein sequence ID" value="KYQ89691.1"/>
    <property type="molecule type" value="Genomic_DNA"/>
</dbReference>
<sequence length="1081" mass="124588">MDIDLKDLEDDFQFDSDFLKNQPTSPVNTSINLNDLSDISFHSEITTNTTNSITTNNQSNNNQNSNLDLSQINFSFDSDLFNSNEYLIGNDSLLAALNTESSCDFSLDRMAMENVIFSAKGNPPSAKLCDIDEYILQVSPEHKLLTDTLNSKDQIPYYQPVSGRFFNNTQLTIYQNLIKKTTSPISSSRGILLQPPSISYLPTLILYSLHHTSSNVQLKNDKKVIWVSFNLIEHLYIESIFHKEGFESPTILIIDKLPPYNTNNVNLLKNQFNQASFILIKQECYTKLLNNINFGLNEYIAKVNNVIYDCYLNPNDKKVMEFFGKLLPRSNSTSNFLMVSNRHLNYSKIYKDYTLEVYPVISTQKECVYFELNYPIKKILNLISKFIKQHSFELHSNSIIASPINSSENMIVKKLNILKEQKDLDYMDLLRINEIERLYQPIIDLINIGVDVSYQTLKKLSISKEITDDFQKLMDSIHTMSSEIEADIYQDHSKFQHLSQFIHNHIKPFASTNNNNNGIEVAQQIYFFKVLLFTNNQSSVSKIIEKIGKIQGIKIYHCIHKLMSSNVTMVLNEYNFIIQTIDMIDSNYVSILNQFSIVIEFDLLEPLQSLVFSTFISTMKPSTRLVNFVPTVTSSPYQLYQDREYDVIAQKLRLAANGSLKMSSSIIGNINENNIYFQSINLKQLSLSQKLSNINDTKYSIETFNEFMENSLGDNSKDFLLKLSIKLLLVANEHFLQNQQLIKYLTEEYNVHFIERNSKPAYRNLSMIVLDERNSLIIINNINGLTLGDHIDTLLSTSLEFSNIYLVFEDVDYKSTPNKSNSKSFTRNLLSTCQMILEDRSLEIWSQRDWLLENESTNEKFLTTIPGWNSYSAQLFLTWVPDGLDNILFKDIKKLEDSRLFWLPKYVLKYTNQYLFNILYNVEMDNNNTIKLNNLNNTNNDIIDLEMEIDADDIIDLIRNNRENSISKNNLPTLQKGLALKLPPKQSTPNNNLKLTLPIPMNKPTNIINKPSTSLKIQPKNHTTLSSQNNNVIKSKPKTNSSHNLKLLLPKTIPTTTITNNSNLNNPLKQSKIQQFFQKKR</sequence>
<dbReference type="GO" id="GO:0003697">
    <property type="term" value="F:single-stranded DNA binding"/>
    <property type="evidence" value="ECO:0007669"/>
    <property type="project" value="TreeGrafter"/>
</dbReference>
<dbReference type="GO" id="GO:0016887">
    <property type="term" value="F:ATP hydrolysis activity"/>
    <property type="evidence" value="ECO:0007669"/>
    <property type="project" value="InterPro"/>
</dbReference>
<dbReference type="AlphaFoldDB" id="A0A151Z6U4"/>
<reference evidence="2 3" key="1">
    <citation type="submission" date="2015-12" db="EMBL/GenBank/DDBJ databases">
        <title>Dictyostelia acquired genes for synthesis and detection of signals that induce cell-type specialization by lateral gene transfer from prokaryotes.</title>
        <authorList>
            <person name="Gloeckner G."/>
            <person name="Schaap P."/>
        </authorList>
    </citation>
    <scope>NUCLEOTIDE SEQUENCE [LARGE SCALE GENOMIC DNA]</scope>
    <source>
        <strain evidence="2 3">TK</strain>
    </source>
</reference>
<evidence type="ECO:0000313" key="2">
    <source>
        <dbReference type="EMBL" id="KYQ89691.1"/>
    </source>
</evidence>
<dbReference type="PANTHER" id="PTHR35668">
    <property type="entry name" value="PROTEIN SHORTAGE IN CHIASMATA 1 ORTHOLOG"/>
    <property type="match status" value="1"/>
</dbReference>
<gene>
    <name evidence="2" type="ORF">DLAC_09658</name>
</gene>
<dbReference type="OMA" id="ESKHERF"/>
<dbReference type="InParanoid" id="A0A151Z6U4"/>
<dbReference type="GO" id="GO:0000712">
    <property type="term" value="P:resolution of meiotic recombination intermediates"/>
    <property type="evidence" value="ECO:0007669"/>
    <property type="project" value="InterPro"/>
</dbReference>
<proteinExistence type="predicted"/>
<dbReference type="Proteomes" id="UP000076078">
    <property type="component" value="Unassembled WGS sequence"/>
</dbReference>
<dbReference type="GO" id="GO:0000794">
    <property type="term" value="C:condensed nuclear chromosome"/>
    <property type="evidence" value="ECO:0007669"/>
    <property type="project" value="InterPro"/>
</dbReference>
<protein>
    <submittedName>
        <fullName evidence="2">NDT80/PhoG-like protein</fullName>
    </submittedName>
</protein>
<evidence type="ECO:0000313" key="3">
    <source>
        <dbReference type="Proteomes" id="UP000076078"/>
    </source>
</evidence>
<evidence type="ECO:0000256" key="1">
    <source>
        <dbReference type="SAM" id="MobiDB-lite"/>
    </source>
</evidence>